<accession>A0A085LUB5</accession>
<name>A0A085LUB5_9BILA</name>
<dbReference type="EMBL" id="KL363290">
    <property type="protein sequence ID" value="KFD48561.1"/>
    <property type="molecule type" value="Genomic_DNA"/>
</dbReference>
<evidence type="ECO:0000313" key="1">
    <source>
        <dbReference type="EMBL" id="KFD48561.1"/>
    </source>
</evidence>
<organism evidence="1 2">
    <name type="scientific">Trichuris suis</name>
    <name type="common">pig whipworm</name>
    <dbReference type="NCBI Taxonomy" id="68888"/>
    <lineage>
        <taxon>Eukaryota</taxon>
        <taxon>Metazoa</taxon>
        <taxon>Ecdysozoa</taxon>
        <taxon>Nematoda</taxon>
        <taxon>Enoplea</taxon>
        <taxon>Dorylaimia</taxon>
        <taxon>Trichinellida</taxon>
        <taxon>Trichuridae</taxon>
        <taxon>Trichuris</taxon>
    </lineage>
</organism>
<keyword evidence="2" id="KW-1185">Reference proteome</keyword>
<gene>
    <name evidence="1" type="ORF">M513_10572</name>
</gene>
<evidence type="ECO:0000313" key="2">
    <source>
        <dbReference type="Proteomes" id="UP000030764"/>
    </source>
</evidence>
<reference evidence="1 2" key="1">
    <citation type="journal article" date="2014" name="Nat. Genet.">
        <title>Genome and transcriptome of the porcine whipworm Trichuris suis.</title>
        <authorList>
            <person name="Jex A.R."/>
            <person name="Nejsum P."/>
            <person name="Schwarz E.M."/>
            <person name="Hu L."/>
            <person name="Young N.D."/>
            <person name="Hall R.S."/>
            <person name="Korhonen P.K."/>
            <person name="Liao S."/>
            <person name="Thamsborg S."/>
            <person name="Xia J."/>
            <person name="Xu P."/>
            <person name="Wang S."/>
            <person name="Scheerlinck J.P."/>
            <person name="Hofmann A."/>
            <person name="Sternberg P.W."/>
            <person name="Wang J."/>
            <person name="Gasser R.B."/>
        </authorList>
    </citation>
    <scope>NUCLEOTIDE SEQUENCE [LARGE SCALE GENOMIC DNA]</scope>
    <source>
        <strain evidence="1">DCEP-RM93M</strain>
    </source>
</reference>
<dbReference type="AlphaFoldDB" id="A0A085LUB5"/>
<sequence>MAVSQNLKHSCGENVTLIKRSKILADASFRKAKILQISTTIRNKLNVVVVKNTVVHFEADDLACRQKLKPLL</sequence>
<dbReference type="Proteomes" id="UP000030764">
    <property type="component" value="Unassembled WGS sequence"/>
</dbReference>
<proteinExistence type="predicted"/>
<protein>
    <submittedName>
        <fullName evidence="1">Uncharacterized protein</fullName>
    </submittedName>
</protein>